<dbReference type="Pfam" id="PF00903">
    <property type="entry name" value="Glyoxalase"/>
    <property type="match status" value="1"/>
</dbReference>
<evidence type="ECO:0000313" key="3">
    <source>
        <dbReference type="Proteomes" id="UP000561011"/>
    </source>
</evidence>
<dbReference type="PROSITE" id="PS51819">
    <property type="entry name" value="VOC"/>
    <property type="match status" value="1"/>
</dbReference>
<accession>A0A853EUH4</accession>
<dbReference type="InterPro" id="IPR029068">
    <property type="entry name" value="Glyas_Bleomycin-R_OHBP_Dase"/>
</dbReference>
<dbReference type="EMBL" id="JACBYE010000027">
    <property type="protein sequence ID" value="NYS94177.1"/>
    <property type="molecule type" value="Genomic_DNA"/>
</dbReference>
<gene>
    <name evidence="2" type="ORF">HZZ10_11695</name>
</gene>
<reference evidence="2 3" key="1">
    <citation type="submission" date="2020-07" db="EMBL/GenBank/DDBJ databases">
        <title>MOT database genomes.</title>
        <authorList>
            <person name="Joseph S."/>
            <person name="Aduse-Opoku J."/>
            <person name="Hashim A."/>
            <person name="Wade W."/>
            <person name="Curtis M."/>
        </authorList>
    </citation>
    <scope>NUCLEOTIDE SEQUENCE [LARGE SCALE GENOMIC DNA]</scope>
    <source>
        <strain evidence="2 3">DSM 100099</strain>
    </source>
</reference>
<protein>
    <submittedName>
        <fullName evidence="2">VOC family protein</fullName>
    </submittedName>
</protein>
<dbReference type="InterPro" id="IPR004360">
    <property type="entry name" value="Glyas_Fos-R_dOase_dom"/>
</dbReference>
<dbReference type="RefSeq" id="WP_179913643.1">
    <property type="nucleotide sequence ID" value="NZ_JACBYE010000027.1"/>
</dbReference>
<comment type="caution">
    <text evidence="2">The sequence shown here is derived from an EMBL/GenBank/DDBJ whole genome shotgun (WGS) entry which is preliminary data.</text>
</comment>
<dbReference type="SUPFAM" id="SSF54593">
    <property type="entry name" value="Glyoxalase/Bleomycin resistance protein/Dihydroxybiphenyl dioxygenase"/>
    <property type="match status" value="1"/>
</dbReference>
<dbReference type="Gene3D" id="3.10.180.10">
    <property type="entry name" value="2,3-Dihydroxybiphenyl 1,2-Dioxygenase, domain 1"/>
    <property type="match status" value="1"/>
</dbReference>
<organism evidence="2 3">
    <name type="scientific">Sanguibacter inulinus</name>
    <dbReference type="NCBI Taxonomy" id="60922"/>
    <lineage>
        <taxon>Bacteria</taxon>
        <taxon>Bacillati</taxon>
        <taxon>Actinomycetota</taxon>
        <taxon>Actinomycetes</taxon>
        <taxon>Micrococcales</taxon>
        <taxon>Sanguibacteraceae</taxon>
        <taxon>Sanguibacter</taxon>
    </lineage>
</organism>
<evidence type="ECO:0000259" key="1">
    <source>
        <dbReference type="PROSITE" id="PS51819"/>
    </source>
</evidence>
<dbReference type="InterPro" id="IPR037523">
    <property type="entry name" value="VOC_core"/>
</dbReference>
<evidence type="ECO:0000313" key="2">
    <source>
        <dbReference type="EMBL" id="NYS94177.1"/>
    </source>
</evidence>
<keyword evidence="3" id="KW-1185">Reference proteome</keyword>
<dbReference type="AlphaFoldDB" id="A0A853EUH4"/>
<name>A0A853EUH4_9MICO</name>
<feature type="domain" description="VOC" evidence="1">
    <location>
        <begin position="3"/>
        <end position="121"/>
    </location>
</feature>
<proteinExistence type="predicted"/>
<sequence>MFSADQAFCGFAVDDTAAARSFYADVLGIEVTGDDHGMLELHLGSGAHVLVYPKDTHHPAEHTILNFPVEDIDSAVDDLLGRGVTFIRYEGVDDRGIMRGRGPDIAWFTDPAGNILSVIGQPTEG</sequence>
<dbReference type="Proteomes" id="UP000561011">
    <property type="component" value="Unassembled WGS sequence"/>
</dbReference>